<evidence type="ECO:0000256" key="3">
    <source>
        <dbReference type="ARBA" id="ARBA00022989"/>
    </source>
</evidence>
<dbReference type="PATRIC" id="fig|1116472.3.peg.2587"/>
<keyword evidence="4 5" id="KW-0472">Membrane</keyword>
<accession>V5BZM8</accession>
<dbReference type="InterPro" id="IPR007792">
    <property type="entry name" value="T4SS_VirB3/TrbD/AvhB"/>
</dbReference>
<name>V5BZM8_9GAMM</name>
<gene>
    <name evidence="6" type="ORF">MGMO_93c00450</name>
</gene>
<dbReference type="OrthoDB" id="7063374at2"/>
<feature type="transmembrane region" description="Helical" evidence="5">
    <location>
        <begin position="46"/>
        <end position="64"/>
    </location>
</feature>
<keyword evidence="3 5" id="KW-1133">Transmembrane helix</keyword>
<organism evidence="6 7">
    <name type="scientific">Methyloglobulus morosus KoM1</name>
    <dbReference type="NCBI Taxonomy" id="1116472"/>
    <lineage>
        <taxon>Bacteria</taxon>
        <taxon>Pseudomonadati</taxon>
        <taxon>Pseudomonadota</taxon>
        <taxon>Gammaproteobacteria</taxon>
        <taxon>Methylococcales</taxon>
        <taxon>Methylococcaceae</taxon>
        <taxon>Methyloglobulus</taxon>
    </lineage>
</organism>
<dbReference type="AlphaFoldDB" id="V5BZM8"/>
<protein>
    <recommendedName>
        <fullName evidence="8">Conjugal transfer protein TrbD</fullName>
    </recommendedName>
</protein>
<dbReference type="EMBL" id="AYLO01000089">
    <property type="protein sequence ID" value="ESS71687.1"/>
    <property type="molecule type" value="Genomic_DNA"/>
</dbReference>
<evidence type="ECO:0000256" key="2">
    <source>
        <dbReference type="ARBA" id="ARBA00022692"/>
    </source>
</evidence>
<proteinExistence type="predicted"/>
<dbReference type="GO" id="GO:0016020">
    <property type="term" value="C:membrane"/>
    <property type="evidence" value="ECO:0007669"/>
    <property type="project" value="UniProtKB-SubCell"/>
</dbReference>
<dbReference type="PIRSF" id="PIRSF017854">
    <property type="entry name" value="T4SS_TrbD"/>
    <property type="match status" value="1"/>
</dbReference>
<evidence type="ECO:0000313" key="6">
    <source>
        <dbReference type="EMBL" id="ESS71687.1"/>
    </source>
</evidence>
<keyword evidence="7" id="KW-1185">Reference proteome</keyword>
<dbReference type="Pfam" id="PF05101">
    <property type="entry name" value="VirB3"/>
    <property type="match status" value="1"/>
</dbReference>
<evidence type="ECO:0000256" key="5">
    <source>
        <dbReference type="SAM" id="Phobius"/>
    </source>
</evidence>
<dbReference type="RefSeq" id="WP_023495296.1">
    <property type="nucleotide sequence ID" value="NZ_AYLO01000089.1"/>
</dbReference>
<comment type="subcellular location">
    <subcellularLocation>
        <location evidence="1">Membrane</location>
    </subcellularLocation>
</comment>
<feature type="transmembrane region" description="Helical" evidence="5">
    <location>
        <begin position="21"/>
        <end position="40"/>
    </location>
</feature>
<evidence type="ECO:0000256" key="4">
    <source>
        <dbReference type="ARBA" id="ARBA00023136"/>
    </source>
</evidence>
<keyword evidence="2 5" id="KW-0812">Transmembrane</keyword>
<evidence type="ECO:0000313" key="7">
    <source>
        <dbReference type="Proteomes" id="UP000017842"/>
    </source>
</evidence>
<dbReference type="InterPro" id="IPR016704">
    <property type="entry name" value="Conjugal_tfr_TrbD"/>
</dbReference>
<evidence type="ECO:0000256" key="1">
    <source>
        <dbReference type="ARBA" id="ARBA00004370"/>
    </source>
</evidence>
<dbReference type="Proteomes" id="UP000017842">
    <property type="component" value="Unassembled WGS sequence"/>
</dbReference>
<sequence>MALNPIPIRRSGNRDNLFLGGDRELVMFSGLCAFALVITAQEWTAFFVGTFIWFGAIFALRLMAKSDPKLRWVYLRHRLYKRYYPAHSTPFRDNTDSQGRCYR</sequence>
<reference evidence="6 7" key="1">
    <citation type="journal article" date="2013" name="Genome Announc.">
        <title>Draft Genome Sequence of the Methanotrophic Gammaproteobacterium Methyloglobulus morosus DSM 22980 Strain KoM1.</title>
        <authorList>
            <person name="Poehlein A."/>
            <person name="Deutzmann J.S."/>
            <person name="Daniel R."/>
            <person name="Simeonova D.D."/>
        </authorList>
    </citation>
    <scope>NUCLEOTIDE SEQUENCE [LARGE SCALE GENOMIC DNA]</scope>
    <source>
        <strain evidence="6 7">KoM1</strain>
    </source>
</reference>
<dbReference type="STRING" id="1116472.MGMO_93c00450"/>
<dbReference type="eggNOG" id="COG5268">
    <property type="taxonomic scope" value="Bacteria"/>
</dbReference>
<evidence type="ECO:0008006" key="8">
    <source>
        <dbReference type="Google" id="ProtNLM"/>
    </source>
</evidence>
<comment type="caution">
    <text evidence="6">The sequence shown here is derived from an EMBL/GenBank/DDBJ whole genome shotgun (WGS) entry which is preliminary data.</text>
</comment>
<dbReference type="NCBIfam" id="NF010395">
    <property type="entry name" value="PRK13823.1"/>
    <property type="match status" value="1"/>
</dbReference>